<evidence type="ECO:0000259" key="2">
    <source>
        <dbReference type="SMART" id="SM00245"/>
    </source>
</evidence>
<feature type="signal peptide" evidence="1">
    <location>
        <begin position="1"/>
        <end position="21"/>
    </location>
</feature>
<sequence>MQFRYFILMTFCLAAFIRSTAQQVSKSTAYTAPIQKTLSAMDAYDRAQQARSDANDLWEKKGATGLEIEKGITILKKAVIFLDSIPVNELANGNIYLKARRNDIYLDMAQAYALANQRDSALTSLENMFALGEPSGVLNYIQKNPSLASIRTESRYLAVINKMKMQGELWENTALNTSYKNDLTLTEKIAGLSLLWSQAKYNFVYFDHLSNDWNQTYLDYIPKVQTTKSTAEYYRVLMNFYAQLKDGHTNVYPPDSLSTQFYSRPPMRTELIEGRVFITEVSSDSLYKAGVQPGLEIVKIDNEPVIDYSDRVVKPYQSSSTPQDLEVRQFTYGLLSGPKEKPIVFQLKDKMGKITERTAARTGYHDIKSKKSLEYQTIGNVGYLTINDFENNRINKNFDSLYTQIAATRGLIIDIRYNGGGSGNIGFNIISKLTNKSFKTSASKTLQHTSRPGDEPRWEISKPYDWAANGKIYYDKPVIVLIGPRTFSAAEDFAVAFDYMKRGKLIGTATGGSTGQPVPFNLPGGGSARVCGKRDTYPDGKEFVGVGIMPDIVVKKTIKDLQSGKDAAKEKALEILNKGK</sequence>
<keyword evidence="1" id="KW-0732">Signal</keyword>
<dbReference type="RefSeq" id="WP_191166177.1">
    <property type="nucleotide sequence ID" value="NZ_JACWMX010000013.1"/>
</dbReference>
<dbReference type="PANTHER" id="PTHR32060">
    <property type="entry name" value="TAIL-SPECIFIC PROTEASE"/>
    <property type="match status" value="1"/>
</dbReference>
<accession>A0A926NWP9</accession>
<gene>
    <name evidence="3" type="ORF">IDJ76_20395</name>
</gene>
<name>A0A926NWP9_9SPHI</name>
<dbReference type="AlphaFoldDB" id="A0A926NWP9"/>
<proteinExistence type="predicted"/>
<dbReference type="Proteomes" id="UP000619078">
    <property type="component" value="Unassembled WGS sequence"/>
</dbReference>
<protein>
    <recommendedName>
        <fullName evidence="2">Tail specific protease domain-containing protein</fullName>
    </recommendedName>
</protein>
<evidence type="ECO:0000313" key="4">
    <source>
        <dbReference type="Proteomes" id="UP000619078"/>
    </source>
</evidence>
<dbReference type="Pfam" id="PF03572">
    <property type="entry name" value="Peptidase_S41"/>
    <property type="match status" value="1"/>
</dbReference>
<dbReference type="Gene3D" id="3.90.226.10">
    <property type="entry name" value="2-enoyl-CoA Hydratase, Chain A, domain 1"/>
    <property type="match status" value="1"/>
</dbReference>
<evidence type="ECO:0000256" key="1">
    <source>
        <dbReference type="SAM" id="SignalP"/>
    </source>
</evidence>
<dbReference type="SUPFAM" id="SSF52096">
    <property type="entry name" value="ClpP/crotonase"/>
    <property type="match status" value="1"/>
</dbReference>
<dbReference type="GO" id="GO:0008236">
    <property type="term" value="F:serine-type peptidase activity"/>
    <property type="evidence" value="ECO:0007669"/>
    <property type="project" value="InterPro"/>
</dbReference>
<dbReference type="GO" id="GO:0004175">
    <property type="term" value="F:endopeptidase activity"/>
    <property type="evidence" value="ECO:0007669"/>
    <property type="project" value="TreeGrafter"/>
</dbReference>
<dbReference type="SMART" id="SM00245">
    <property type="entry name" value="TSPc"/>
    <property type="match status" value="1"/>
</dbReference>
<evidence type="ECO:0000313" key="3">
    <source>
        <dbReference type="EMBL" id="MBD1395475.1"/>
    </source>
</evidence>
<dbReference type="CDD" id="cd07562">
    <property type="entry name" value="Peptidase_S41_TRI"/>
    <property type="match status" value="1"/>
</dbReference>
<dbReference type="InterPro" id="IPR029045">
    <property type="entry name" value="ClpP/crotonase-like_dom_sf"/>
</dbReference>
<dbReference type="Gene3D" id="3.30.750.44">
    <property type="match status" value="1"/>
</dbReference>
<keyword evidence="4" id="KW-1185">Reference proteome</keyword>
<feature type="chain" id="PRO_5037772575" description="Tail specific protease domain-containing protein" evidence="1">
    <location>
        <begin position="22"/>
        <end position="580"/>
    </location>
</feature>
<dbReference type="InterPro" id="IPR005151">
    <property type="entry name" value="Tail-specific_protease"/>
</dbReference>
<dbReference type="GO" id="GO:0006508">
    <property type="term" value="P:proteolysis"/>
    <property type="evidence" value="ECO:0007669"/>
    <property type="project" value="InterPro"/>
</dbReference>
<feature type="domain" description="Tail specific protease" evidence="2">
    <location>
        <begin position="340"/>
        <end position="555"/>
    </location>
</feature>
<comment type="caution">
    <text evidence="3">The sequence shown here is derived from an EMBL/GenBank/DDBJ whole genome shotgun (WGS) entry which is preliminary data.</text>
</comment>
<dbReference type="EMBL" id="JACWMX010000013">
    <property type="protein sequence ID" value="MBD1395475.1"/>
    <property type="molecule type" value="Genomic_DNA"/>
</dbReference>
<reference evidence="3" key="1">
    <citation type="submission" date="2020-09" db="EMBL/GenBank/DDBJ databases">
        <title>Novel species of Mucilaginibacter isolated from a glacier on the Tibetan Plateau.</title>
        <authorList>
            <person name="Liu Q."/>
            <person name="Xin Y.-H."/>
        </authorList>
    </citation>
    <scope>NUCLEOTIDE SEQUENCE</scope>
    <source>
        <strain evidence="3">ZB1P21</strain>
    </source>
</reference>
<organism evidence="3 4">
    <name type="scientific">Mucilaginibacter glaciei</name>
    <dbReference type="NCBI Taxonomy" id="2772109"/>
    <lineage>
        <taxon>Bacteria</taxon>
        <taxon>Pseudomonadati</taxon>
        <taxon>Bacteroidota</taxon>
        <taxon>Sphingobacteriia</taxon>
        <taxon>Sphingobacteriales</taxon>
        <taxon>Sphingobacteriaceae</taxon>
        <taxon>Mucilaginibacter</taxon>
    </lineage>
</organism>
<dbReference type="PANTHER" id="PTHR32060:SF22">
    <property type="entry name" value="CARBOXYL-TERMINAL-PROCESSING PEPTIDASE 3, CHLOROPLASTIC"/>
    <property type="match status" value="1"/>
</dbReference>